<keyword evidence="4" id="KW-1185">Reference proteome</keyword>
<dbReference type="GO" id="GO:0030855">
    <property type="term" value="P:epithelial cell differentiation"/>
    <property type="evidence" value="ECO:0007669"/>
    <property type="project" value="TreeGrafter"/>
</dbReference>
<dbReference type="Proteomes" id="UP000472271">
    <property type="component" value="Chromosome 8"/>
</dbReference>
<organism evidence="3 4">
    <name type="scientific">Sphaeramia orbicularis</name>
    <name type="common">orbiculate cardinalfish</name>
    <dbReference type="NCBI Taxonomy" id="375764"/>
    <lineage>
        <taxon>Eukaryota</taxon>
        <taxon>Metazoa</taxon>
        <taxon>Chordata</taxon>
        <taxon>Craniata</taxon>
        <taxon>Vertebrata</taxon>
        <taxon>Euteleostomi</taxon>
        <taxon>Actinopterygii</taxon>
        <taxon>Neopterygii</taxon>
        <taxon>Teleostei</taxon>
        <taxon>Neoteleostei</taxon>
        <taxon>Acanthomorphata</taxon>
        <taxon>Gobiaria</taxon>
        <taxon>Kurtiformes</taxon>
        <taxon>Apogonoidei</taxon>
        <taxon>Apogonidae</taxon>
        <taxon>Apogoninae</taxon>
        <taxon>Sphaeramia</taxon>
    </lineage>
</organism>
<sequence length="173" mass="18885">MEDGALEPKGKWFSEQRPEAGPQSPAHHPLVFKRRTGLIRSSGSAVDPNLIMGSKQSSTYSATYGGNTIYGDGNISIVNHGSSFNLRLRRSAGFCPPSDEKLSVQTLDTCLLDYLSTVRSLEDTNAQLELKIRQWVESSGDSASRDYSTCFQTMFSIRSKVKGDGSTNPGNQT</sequence>
<dbReference type="AlphaFoldDB" id="A0A672Z2A7"/>
<proteinExistence type="predicted"/>
<reference evidence="3" key="1">
    <citation type="submission" date="2019-06" db="EMBL/GenBank/DDBJ databases">
        <authorList>
            <consortium name="Wellcome Sanger Institute Data Sharing"/>
        </authorList>
    </citation>
    <scope>NUCLEOTIDE SEQUENCE [LARGE SCALE GENOMIC DNA]</scope>
</reference>
<feature type="region of interest" description="Disordered" evidence="2">
    <location>
        <begin position="1"/>
        <end position="29"/>
    </location>
</feature>
<keyword evidence="1" id="KW-0416">Keratin</keyword>
<dbReference type="PANTHER" id="PTHR23239">
    <property type="entry name" value="INTERMEDIATE FILAMENT"/>
    <property type="match status" value="1"/>
</dbReference>
<dbReference type="PANTHER" id="PTHR23239:SF167">
    <property type="entry name" value="KERATIN, TYPE I CYTOSKELETAL 20"/>
    <property type="match status" value="1"/>
</dbReference>
<dbReference type="Ensembl" id="ENSSORT00005011225.1">
    <property type="protein sequence ID" value="ENSSORP00005010852.1"/>
    <property type="gene ID" value="ENSSORG00005005882.1"/>
</dbReference>
<dbReference type="GO" id="GO:0005882">
    <property type="term" value="C:intermediate filament"/>
    <property type="evidence" value="ECO:0007669"/>
    <property type="project" value="UniProtKB-KW"/>
</dbReference>
<dbReference type="Ensembl" id="ENSSORT00005011222.1">
    <property type="protein sequence ID" value="ENSSORP00005010849.1"/>
    <property type="gene ID" value="ENSSORG00005005881.1"/>
</dbReference>
<reference evidence="3" key="2">
    <citation type="submission" date="2025-05" db="UniProtKB">
        <authorList>
            <consortium name="Ensembl"/>
        </authorList>
    </citation>
    <scope>IDENTIFICATION</scope>
</reference>
<accession>A0A672Z2A7</accession>
<evidence type="ECO:0000313" key="3">
    <source>
        <dbReference type="Ensembl" id="ENSSORP00005010849.1"/>
    </source>
</evidence>
<evidence type="ECO:0008006" key="5">
    <source>
        <dbReference type="Google" id="ProtNLM"/>
    </source>
</evidence>
<name>A0A672Z2A7_9TELE</name>
<feature type="compositionally biased region" description="Basic and acidic residues" evidence="2">
    <location>
        <begin position="1"/>
        <end position="18"/>
    </location>
</feature>
<dbReference type="GO" id="GO:0005198">
    <property type="term" value="F:structural molecule activity"/>
    <property type="evidence" value="ECO:0007669"/>
    <property type="project" value="InterPro"/>
</dbReference>
<evidence type="ECO:0000256" key="1">
    <source>
        <dbReference type="ARBA" id="ARBA00022744"/>
    </source>
</evidence>
<protein>
    <recommendedName>
        <fullName evidence="5">IF rod domain-containing protein</fullName>
    </recommendedName>
</protein>
<dbReference type="GO" id="GO:0045109">
    <property type="term" value="P:intermediate filament organization"/>
    <property type="evidence" value="ECO:0007669"/>
    <property type="project" value="TreeGrafter"/>
</dbReference>
<evidence type="ECO:0000313" key="4">
    <source>
        <dbReference type="Proteomes" id="UP000472271"/>
    </source>
</evidence>
<evidence type="ECO:0000256" key="2">
    <source>
        <dbReference type="SAM" id="MobiDB-lite"/>
    </source>
</evidence>
<dbReference type="InterPro" id="IPR002957">
    <property type="entry name" value="Keratin_I"/>
</dbReference>